<feature type="non-terminal residue" evidence="1">
    <location>
        <position position="1"/>
    </location>
</feature>
<name>A0A328TK38_9GAMM</name>
<gene>
    <name evidence="1" type="ORF">ACZ87_02209</name>
</gene>
<accession>A0A328TK38</accession>
<sequence>SSAYQPAAHFDARVPARDAARSAWVIEARGVLDIVADAKAEDKDGVEVKLPVITQLVWKVEEEETKK</sequence>
<organism evidence="1 2">
    <name type="scientific">Candidatus Erwinia dacicola</name>
    <dbReference type="NCBI Taxonomy" id="252393"/>
    <lineage>
        <taxon>Bacteria</taxon>
        <taxon>Pseudomonadati</taxon>
        <taxon>Pseudomonadota</taxon>
        <taxon>Gammaproteobacteria</taxon>
        <taxon>Enterobacterales</taxon>
        <taxon>Erwiniaceae</taxon>
        <taxon>Erwinia</taxon>
    </lineage>
</organism>
<evidence type="ECO:0000313" key="2">
    <source>
        <dbReference type="Proteomes" id="UP000244334"/>
    </source>
</evidence>
<evidence type="ECO:0000313" key="1">
    <source>
        <dbReference type="EMBL" id="RAP70987.1"/>
    </source>
</evidence>
<protein>
    <submittedName>
        <fullName evidence="1">Uncharacterized protein</fullName>
    </submittedName>
</protein>
<reference evidence="1" key="1">
    <citation type="submission" date="2018-04" db="EMBL/GenBank/DDBJ databases">
        <title>Genomes of the Obligate Erwinia dacicola and Facultative Enterobacter sp. OLF Endosymbionts of the Olive Fruit fly, Bactrocera oleae.</title>
        <authorList>
            <person name="Estes A.M."/>
            <person name="Hearn D.J."/>
            <person name="Agarwal S."/>
            <person name="Pierson E.A."/>
            <person name="Dunning-Hotopp J.C."/>
        </authorList>
    </citation>
    <scope>NUCLEOTIDE SEQUENCE [LARGE SCALE GENOMIC DNA]</scope>
    <source>
        <strain evidence="1">Oroville</strain>
    </source>
</reference>
<dbReference type="Proteomes" id="UP000244334">
    <property type="component" value="Unassembled WGS sequence"/>
</dbReference>
<comment type="caution">
    <text evidence="1">The sequence shown here is derived from an EMBL/GenBank/DDBJ whole genome shotgun (WGS) entry which is preliminary data.</text>
</comment>
<dbReference type="EMBL" id="LJAM02000220">
    <property type="protein sequence ID" value="RAP70987.1"/>
    <property type="molecule type" value="Genomic_DNA"/>
</dbReference>
<dbReference type="RefSeq" id="WP_187153701.1">
    <property type="nucleotide sequence ID" value="NZ_LJAM02000220.1"/>
</dbReference>
<keyword evidence="2" id="KW-1185">Reference proteome</keyword>
<dbReference type="AlphaFoldDB" id="A0A328TK38"/>
<proteinExistence type="predicted"/>